<reference evidence="10" key="1">
    <citation type="journal article" date="2019" name="Int. J. Syst. Evol. Microbiol.">
        <title>The Global Catalogue of Microorganisms (GCM) 10K type strain sequencing project: providing services to taxonomists for standard genome sequencing and annotation.</title>
        <authorList>
            <consortium name="The Broad Institute Genomics Platform"/>
            <consortium name="The Broad Institute Genome Sequencing Center for Infectious Disease"/>
            <person name="Wu L."/>
            <person name="Ma J."/>
        </authorList>
    </citation>
    <scope>NUCLEOTIDE SEQUENCE [LARGE SCALE GENOMIC DNA]</scope>
    <source>
        <strain evidence="10">KCTC 22209</strain>
    </source>
</reference>
<dbReference type="Proteomes" id="UP001597509">
    <property type="component" value="Unassembled WGS sequence"/>
</dbReference>
<proteinExistence type="inferred from homology"/>
<evidence type="ECO:0000256" key="4">
    <source>
        <dbReference type="ARBA" id="ARBA00023136"/>
    </source>
</evidence>
<dbReference type="InterPro" id="IPR011990">
    <property type="entry name" value="TPR-like_helical_dom_sf"/>
</dbReference>
<comment type="similarity">
    <text evidence="2">Belongs to the SusD family.</text>
</comment>
<evidence type="ECO:0000256" key="2">
    <source>
        <dbReference type="ARBA" id="ARBA00006275"/>
    </source>
</evidence>
<dbReference type="SUPFAM" id="SSF48452">
    <property type="entry name" value="TPR-like"/>
    <property type="match status" value="1"/>
</dbReference>
<dbReference type="Pfam" id="PF14322">
    <property type="entry name" value="SusD-like_3"/>
    <property type="match status" value="1"/>
</dbReference>
<evidence type="ECO:0000256" key="1">
    <source>
        <dbReference type="ARBA" id="ARBA00004442"/>
    </source>
</evidence>
<comment type="caution">
    <text evidence="9">The sequence shown here is derived from an EMBL/GenBank/DDBJ whole genome shotgun (WGS) entry which is preliminary data.</text>
</comment>
<feature type="domain" description="RagB/SusD" evidence="7">
    <location>
        <begin position="284"/>
        <end position="405"/>
    </location>
</feature>
<dbReference type="InterPro" id="IPR033985">
    <property type="entry name" value="SusD-like_N"/>
</dbReference>
<evidence type="ECO:0000313" key="10">
    <source>
        <dbReference type="Proteomes" id="UP001597509"/>
    </source>
</evidence>
<evidence type="ECO:0000313" key="9">
    <source>
        <dbReference type="EMBL" id="MFD2905656.1"/>
    </source>
</evidence>
<keyword evidence="3 6" id="KW-0732">Signal</keyword>
<evidence type="ECO:0000256" key="6">
    <source>
        <dbReference type="SAM" id="SignalP"/>
    </source>
</evidence>
<evidence type="ECO:0000256" key="5">
    <source>
        <dbReference type="ARBA" id="ARBA00023237"/>
    </source>
</evidence>
<keyword evidence="10" id="KW-1185">Reference proteome</keyword>
<dbReference type="PROSITE" id="PS51257">
    <property type="entry name" value="PROKAR_LIPOPROTEIN"/>
    <property type="match status" value="1"/>
</dbReference>
<dbReference type="Gene3D" id="1.25.40.390">
    <property type="match status" value="1"/>
</dbReference>
<feature type="signal peptide" evidence="6">
    <location>
        <begin position="1"/>
        <end position="22"/>
    </location>
</feature>
<evidence type="ECO:0000256" key="3">
    <source>
        <dbReference type="ARBA" id="ARBA00022729"/>
    </source>
</evidence>
<feature type="domain" description="SusD-like N-terminal" evidence="8">
    <location>
        <begin position="22"/>
        <end position="223"/>
    </location>
</feature>
<dbReference type="InterPro" id="IPR012944">
    <property type="entry name" value="SusD_RagB_dom"/>
</dbReference>
<gene>
    <name evidence="9" type="ORF">ACFS6I_17140</name>
</gene>
<keyword evidence="4" id="KW-0472">Membrane</keyword>
<organism evidence="9 10">
    <name type="scientific">Sphingobacterium anhuiense</name>
    <dbReference type="NCBI Taxonomy" id="493780"/>
    <lineage>
        <taxon>Bacteria</taxon>
        <taxon>Pseudomonadati</taxon>
        <taxon>Bacteroidota</taxon>
        <taxon>Sphingobacteriia</taxon>
        <taxon>Sphingobacteriales</taxon>
        <taxon>Sphingobacteriaceae</taxon>
        <taxon>Sphingobacterium</taxon>
    </lineage>
</organism>
<comment type="subcellular location">
    <subcellularLocation>
        <location evidence="1">Cell outer membrane</location>
    </subcellularLocation>
</comment>
<keyword evidence="5" id="KW-0998">Cell outer membrane</keyword>
<dbReference type="Pfam" id="PF07980">
    <property type="entry name" value="SusD_RagB"/>
    <property type="match status" value="1"/>
</dbReference>
<dbReference type="RefSeq" id="WP_380922393.1">
    <property type="nucleotide sequence ID" value="NZ_JBHUPE010000007.1"/>
</dbReference>
<name>A0ABW5Z013_9SPHI</name>
<evidence type="ECO:0000259" key="7">
    <source>
        <dbReference type="Pfam" id="PF07980"/>
    </source>
</evidence>
<accession>A0ABW5Z013</accession>
<sequence>MKKKLIYIALLAVGLTAVSCNKYLDIQPVGTVVPTTEADFRALMVSAYQAYPAHKALLNLRTDELFLDEYSTDVAQIKDLYLWKDQNSDQNTLPMAWETIYKSIFYTNHVIAEAKNKAGDTDGVKQILAEAYLLRAYAHFELLNTYAANFNAATASTDRGVPISIKVDLEQLFTPATVEKVYAQILEDMNQGTALMQVSDQETKVKYRFSRRAYEAFEARLRLYRGEWELAAKAADRGLAINANLENLNDVTSKLPNDFESKEMIQALEEVGKTNVSRSTYINPSFLARFKEGDLRVNRYFQKSGGDYVSKKGGDNRFNVTFRNAELYLIKAEATARLGQKEQAIAALTTLLKNRLTATAFTTAQAKLAILSNADLITYILDERARELALEGLRWYDLKRTTRPEIIHSYQSQMFKLNENDPRYVIRYPKEAISNNPDL</sequence>
<dbReference type="EMBL" id="JBHUPE010000007">
    <property type="protein sequence ID" value="MFD2905656.1"/>
    <property type="molecule type" value="Genomic_DNA"/>
</dbReference>
<protein>
    <submittedName>
        <fullName evidence="9">RagB/SusD family nutrient uptake outer membrane protein</fullName>
    </submittedName>
</protein>
<feature type="chain" id="PRO_5045537373" evidence="6">
    <location>
        <begin position="23"/>
        <end position="439"/>
    </location>
</feature>
<evidence type="ECO:0000259" key="8">
    <source>
        <dbReference type="Pfam" id="PF14322"/>
    </source>
</evidence>